<gene>
    <name evidence="1" type="ORF">ABENE_17800</name>
</gene>
<reference evidence="1 2" key="1">
    <citation type="journal article" date="2014" name="Nature">
        <title>Sequential evolution of bacterial morphology by co-option of a developmental regulator.</title>
        <authorList>
            <person name="Jiang C."/>
            <person name="Brown P.J."/>
            <person name="Ducret A."/>
            <person name="Brun Y.V."/>
        </authorList>
    </citation>
    <scope>NUCLEOTIDE SEQUENCE [LARGE SCALE GENOMIC DNA]</scope>
    <source>
        <strain evidence="1 2">DSM 16100</strain>
    </source>
</reference>
<proteinExistence type="predicted"/>
<evidence type="ECO:0000313" key="1">
    <source>
        <dbReference type="EMBL" id="ESQ86809.1"/>
    </source>
</evidence>
<keyword evidence="2" id="KW-1185">Reference proteome</keyword>
<name>V4PHX3_9CAUL</name>
<evidence type="ECO:0000313" key="2">
    <source>
        <dbReference type="Proteomes" id="UP000017837"/>
    </source>
</evidence>
<protein>
    <recommendedName>
        <fullName evidence="3">HTH arsR-type domain-containing protein</fullName>
    </recommendedName>
</protein>
<dbReference type="AlphaFoldDB" id="V4PHX3"/>
<dbReference type="InterPro" id="IPR036390">
    <property type="entry name" value="WH_DNA-bd_sf"/>
</dbReference>
<dbReference type="PATRIC" id="fig|1121022.4.peg.3640"/>
<comment type="caution">
    <text evidence="1">The sequence shown here is derived from an EMBL/GenBank/DDBJ whole genome shotgun (WGS) entry which is preliminary data.</text>
</comment>
<organism evidence="1 2">
    <name type="scientific">Asticcacaulis benevestitus DSM 16100 = ATCC BAA-896</name>
    <dbReference type="NCBI Taxonomy" id="1121022"/>
    <lineage>
        <taxon>Bacteria</taxon>
        <taxon>Pseudomonadati</taxon>
        <taxon>Pseudomonadota</taxon>
        <taxon>Alphaproteobacteria</taxon>
        <taxon>Caulobacterales</taxon>
        <taxon>Caulobacteraceae</taxon>
        <taxon>Asticcacaulis</taxon>
    </lineage>
</organism>
<evidence type="ECO:0008006" key="3">
    <source>
        <dbReference type="Google" id="ProtNLM"/>
    </source>
</evidence>
<sequence>MSANLKVLMQADLVTTVRDGRSIRYVANYTAVQGLVLFLMKDCCGGRQDLCQPVLDQLVCEC</sequence>
<dbReference type="Proteomes" id="UP000017837">
    <property type="component" value="Unassembled WGS sequence"/>
</dbReference>
<dbReference type="InterPro" id="IPR036388">
    <property type="entry name" value="WH-like_DNA-bd_sf"/>
</dbReference>
<dbReference type="Gene3D" id="1.10.10.10">
    <property type="entry name" value="Winged helix-like DNA-binding domain superfamily/Winged helix DNA-binding domain"/>
    <property type="match status" value="1"/>
</dbReference>
<accession>V4PHX3</accession>
<dbReference type="STRING" id="1121022.GCA_000376105_03841"/>
<dbReference type="SUPFAM" id="SSF46785">
    <property type="entry name" value="Winged helix' DNA-binding domain"/>
    <property type="match status" value="1"/>
</dbReference>
<dbReference type="eggNOG" id="COG0640">
    <property type="taxonomic scope" value="Bacteria"/>
</dbReference>
<dbReference type="EMBL" id="AWGB01000049">
    <property type="protein sequence ID" value="ESQ86809.1"/>
    <property type="molecule type" value="Genomic_DNA"/>
</dbReference>